<feature type="compositionally biased region" description="Basic and acidic residues" evidence="1">
    <location>
        <begin position="130"/>
        <end position="170"/>
    </location>
</feature>
<organism evidence="2 3">
    <name type="scientific">Syncephalis pseudoplumigaleata</name>
    <dbReference type="NCBI Taxonomy" id="1712513"/>
    <lineage>
        <taxon>Eukaryota</taxon>
        <taxon>Fungi</taxon>
        <taxon>Fungi incertae sedis</taxon>
        <taxon>Zoopagomycota</taxon>
        <taxon>Zoopagomycotina</taxon>
        <taxon>Zoopagomycetes</taxon>
        <taxon>Zoopagales</taxon>
        <taxon>Piptocephalidaceae</taxon>
        <taxon>Syncephalis</taxon>
    </lineage>
</organism>
<dbReference type="AlphaFoldDB" id="A0A4P9YUH3"/>
<dbReference type="Proteomes" id="UP000278143">
    <property type="component" value="Unassembled WGS sequence"/>
</dbReference>
<protein>
    <submittedName>
        <fullName evidence="2">Uncharacterized protein</fullName>
    </submittedName>
</protein>
<evidence type="ECO:0000313" key="2">
    <source>
        <dbReference type="EMBL" id="RKP23484.1"/>
    </source>
</evidence>
<sequence>MWRSSLVRGHRLLARHGGVLARPGTSAVFWRALNTPTGHISAGSKPAPATTAQLDADASTANISGKDAKAMASAVGEAQPSQPVEPVETDARRAKGPASDTALPNADAAAGDKCSAENKETSSSTSRGSQGEDKERKEAAQATAKRREATETARGKVEGRTATAKQEKGGKGGATTAKQEGKECGDSLEG</sequence>
<dbReference type="EMBL" id="KZ990935">
    <property type="protein sequence ID" value="RKP23484.1"/>
    <property type="molecule type" value="Genomic_DNA"/>
</dbReference>
<gene>
    <name evidence="2" type="ORF">SYNPS1DRAFT_30770</name>
</gene>
<keyword evidence="3" id="KW-1185">Reference proteome</keyword>
<proteinExistence type="predicted"/>
<accession>A0A4P9YUH3</accession>
<evidence type="ECO:0000256" key="1">
    <source>
        <dbReference type="SAM" id="MobiDB-lite"/>
    </source>
</evidence>
<feature type="region of interest" description="Disordered" evidence="1">
    <location>
        <begin position="68"/>
        <end position="190"/>
    </location>
</feature>
<evidence type="ECO:0000313" key="3">
    <source>
        <dbReference type="Proteomes" id="UP000278143"/>
    </source>
</evidence>
<reference evidence="3" key="1">
    <citation type="journal article" date="2018" name="Nat. Microbiol.">
        <title>Leveraging single-cell genomics to expand the fungal tree of life.</title>
        <authorList>
            <person name="Ahrendt S.R."/>
            <person name="Quandt C.A."/>
            <person name="Ciobanu D."/>
            <person name="Clum A."/>
            <person name="Salamov A."/>
            <person name="Andreopoulos B."/>
            <person name="Cheng J.F."/>
            <person name="Woyke T."/>
            <person name="Pelin A."/>
            <person name="Henrissat B."/>
            <person name="Reynolds N.K."/>
            <person name="Benny G.L."/>
            <person name="Smith M.E."/>
            <person name="James T.Y."/>
            <person name="Grigoriev I.V."/>
        </authorList>
    </citation>
    <scope>NUCLEOTIDE SEQUENCE [LARGE SCALE GENOMIC DNA]</scope>
    <source>
        <strain evidence="3">Benny S71-1</strain>
    </source>
</reference>
<feature type="compositionally biased region" description="Basic and acidic residues" evidence="1">
    <location>
        <begin position="179"/>
        <end position="190"/>
    </location>
</feature>
<name>A0A4P9YUH3_9FUNG</name>